<dbReference type="HOGENOM" id="CLU_2438947_0_0_11"/>
<keyword evidence="2" id="KW-1185">Reference proteome</keyword>
<organism evidence="1 2">
    <name type="scientific">Rubrobacter xylanophilus (strain DSM 9941 / JCM 11954 / NBRC 16129 / PRD-1)</name>
    <dbReference type="NCBI Taxonomy" id="266117"/>
    <lineage>
        <taxon>Bacteria</taxon>
        <taxon>Bacillati</taxon>
        <taxon>Actinomycetota</taxon>
        <taxon>Rubrobacteria</taxon>
        <taxon>Rubrobacterales</taxon>
        <taxon>Rubrobacteraceae</taxon>
        <taxon>Rubrobacter</taxon>
    </lineage>
</organism>
<dbReference type="InterPro" id="IPR052707">
    <property type="entry name" value="OsmC_Ohr_Peroxiredoxin"/>
</dbReference>
<protein>
    <recommendedName>
        <fullName evidence="3">OsmC family peroxiredoxin</fullName>
    </recommendedName>
</protein>
<dbReference type="Gene3D" id="3.30.300.20">
    <property type="match status" value="2"/>
</dbReference>
<dbReference type="STRING" id="266117.Rxyl_1193"/>
<dbReference type="AlphaFoldDB" id="Q1AWR9"/>
<dbReference type="RefSeq" id="WP_011564177.1">
    <property type="nucleotide sequence ID" value="NC_008148.1"/>
</dbReference>
<dbReference type="InterPro" id="IPR015946">
    <property type="entry name" value="KH_dom-like_a/b"/>
</dbReference>
<dbReference type="eggNOG" id="COG1764">
    <property type="taxonomic scope" value="Bacteria"/>
</dbReference>
<dbReference type="Proteomes" id="UP000006637">
    <property type="component" value="Chromosome"/>
</dbReference>
<sequence length="90" mass="9387">MGETVAVRRAGASWASRAGRTSLEELLAAAHAACFAMALSHAIAEMGGEPAQLEVEAAAWREAAERAERLCPVSNALRGDVGVRLAVRDA</sequence>
<dbReference type="EMBL" id="CP000386">
    <property type="protein sequence ID" value="ABG04159.1"/>
    <property type="molecule type" value="Genomic_DNA"/>
</dbReference>
<dbReference type="SUPFAM" id="SSF82784">
    <property type="entry name" value="OsmC-like"/>
    <property type="match status" value="1"/>
</dbReference>
<evidence type="ECO:0000313" key="1">
    <source>
        <dbReference type="EMBL" id="ABG04159.1"/>
    </source>
</evidence>
<dbReference type="InterPro" id="IPR036102">
    <property type="entry name" value="OsmC/Ohrsf"/>
</dbReference>
<dbReference type="PANTHER" id="PTHR42830">
    <property type="entry name" value="OSMOTICALLY INDUCIBLE FAMILY PROTEIN"/>
    <property type="match status" value="1"/>
</dbReference>
<name>Q1AWR9_RUBXD</name>
<gene>
    <name evidence="1" type="ordered locus">Rxyl_1193</name>
</gene>
<evidence type="ECO:0000313" key="2">
    <source>
        <dbReference type="Proteomes" id="UP000006637"/>
    </source>
</evidence>
<dbReference type="PANTHER" id="PTHR42830:SF1">
    <property type="entry name" value="OSMOTICALLY INDUCIBLE FAMILY PROTEIN"/>
    <property type="match status" value="1"/>
</dbReference>
<dbReference type="KEGG" id="rxy:Rxyl_1193"/>
<accession>Q1AWR9</accession>
<proteinExistence type="predicted"/>
<reference evidence="1 2" key="1">
    <citation type="submission" date="2006-06" db="EMBL/GenBank/DDBJ databases">
        <title>Complete sequence of Rubrobacter xylanophilus DSM 9941.</title>
        <authorList>
            <consortium name="US DOE Joint Genome Institute"/>
            <person name="Copeland A."/>
            <person name="Lucas S."/>
            <person name="Lapidus A."/>
            <person name="Barry K."/>
            <person name="Detter J.C."/>
            <person name="Glavina del Rio T."/>
            <person name="Hammon N."/>
            <person name="Israni S."/>
            <person name="Dalin E."/>
            <person name="Tice H."/>
            <person name="Pitluck S."/>
            <person name="Munk A.C."/>
            <person name="Brettin T."/>
            <person name="Bruce D."/>
            <person name="Han C."/>
            <person name="Tapia R."/>
            <person name="Gilna P."/>
            <person name="Schmutz J."/>
            <person name="Larimer F."/>
            <person name="Land M."/>
            <person name="Hauser L."/>
            <person name="Kyrpides N."/>
            <person name="Lykidis A."/>
            <person name="da Costa M.S."/>
            <person name="Rainey F.A."/>
            <person name="Empadinhas N."/>
            <person name="Jolivet E."/>
            <person name="Battista J.R."/>
            <person name="Richardson P."/>
        </authorList>
    </citation>
    <scope>NUCLEOTIDE SEQUENCE [LARGE SCALE GENOMIC DNA]</scope>
    <source>
        <strain evidence="2">DSM 9941 / NBRC 16129 / PRD-1</strain>
    </source>
</reference>
<evidence type="ECO:0008006" key="3">
    <source>
        <dbReference type="Google" id="ProtNLM"/>
    </source>
</evidence>